<proteinExistence type="predicted"/>
<organism evidence="3">
    <name type="scientific">Haptolina ericina</name>
    <dbReference type="NCBI Taxonomy" id="156174"/>
    <lineage>
        <taxon>Eukaryota</taxon>
        <taxon>Haptista</taxon>
        <taxon>Haptophyta</taxon>
        <taxon>Prymnesiophyceae</taxon>
        <taxon>Prymnesiales</taxon>
        <taxon>Prymnesiaceae</taxon>
        <taxon>Haptolina</taxon>
    </lineage>
</organism>
<sequence length="207" mass="23025">MRGRSPSTMTTLPQPMSGITTLGATAMVSAVILAACSLTLARRLQKVLARAEKAEKTVACSKAHGAAKAAAERTALEEIKLQAKSAFVAWDRESKGYLTERDVAAALRGRIGATTQAWAQAKHQWPPQRIAYMFKRCDTDGDGKIDQNGVEALFLDLWRAQQQGFHEELNLAWSLAESMRQKTNSRDRESIVPFAPNRWEHDRMKEN</sequence>
<feature type="domain" description="EF-hand" evidence="2">
    <location>
        <begin position="125"/>
        <end position="160"/>
    </location>
</feature>
<name>A0A7S3BEP5_9EUKA</name>
<dbReference type="InterPro" id="IPR002048">
    <property type="entry name" value="EF_hand_dom"/>
</dbReference>
<evidence type="ECO:0000259" key="2">
    <source>
        <dbReference type="PROSITE" id="PS50222"/>
    </source>
</evidence>
<protein>
    <recommendedName>
        <fullName evidence="2">EF-hand domain-containing protein</fullName>
    </recommendedName>
</protein>
<dbReference type="GO" id="GO:0005509">
    <property type="term" value="F:calcium ion binding"/>
    <property type="evidence" value="ECO:0007669"/>
    <property type="project" value="InterPro"/>
</dbReference>
<dbReference type="SUPFAM" id="SSF47473">
    <property type="entry name" value="EF-hand"/>
    <property type="match status" value="1"/>
</dbReference>
<dbReference type="EMBL" id="HBHX01051141">
    <property type="protein sequence ID" value="CAE0130593.1"/>
    <property type="molecule type" value="Transcribed_RNA"/>
</dbReference>
<keyword evidence="1" id="KW-1133">Transmembrane helix</keyword>
<feature type="transmembrane region" description="Helical" evidence="1">
    <location>
        <begin position="20"/>
        <end position="41"/>
    </location>
</feature>
<evidence type="ECO:0000256" key="1">
    <source>
        <dbReference type="SAM" id="Phobius"/>
    </source>
</evidence>
<evidence type="ECO:0000313" key="3">
    <source>
        <dbReference type="EMBL" id="CAE0130593.1"/>
    </source>
</evidence>
<dbReference type="AlphaFoldDB" id="A0A7S3BEP5"/>
<dbReference type="PROSITE" id="PS50222">
    <property type="entry name" value="EF_HAND_2"/>
    <property type="match status" value="1"/>
</dbReference>
<accession>A0A7S3BEP5</accession>
<keyword evidence="1" id="KW-0472">Membrane</keyword>
<gene>
    <name evidence="3" type="ORF">HERI1096_LOCUS28250</name>
</gene>
<reference evidence="3" key="1">
    <citation type="submission" date="2021-01" db="EMBL/GenBank/DDBJ databases">
        <authorList>
            <person name="Corre E."/>
            <person name="Pelletier E."/>
            <person name="Niang G."/>
            <person name="Scheremetjew M."/>
            <person name="Finn R."/>
            <person name="Kale V."/>
            <person name="Holt S."/>
            <person name="Cochrane G."/>
            <person name="Meng A."/>
            <person name="Brown T."/>
            <person name="Cohen L."/>
        </authorList>
    </citation>
    <scope>NUCLEOTIDE SEQUENCE</scope>
    <source>
        <strain evidence="3">CCMP281</strain>
    </source>
</reference>
<keyword evidence="1" id="KW-0812">Transmembrane</keyword>
<dbReference type="Gene3D" id="1.10.238.10">
    <property type="entry name" value="EF-hand"/>
    <property type="match status" value="1"/>
</dbReference>
<dbReference type="InterPro" id="IPR011992">
    <property type="entry name" value="EF-hand-dom_pair"/>
</dbReference>